<evidence type="ECO:0000313" key="1">
    <source>
        <dbReference type="EMBL" id="JAA78665.1"/>
    </source>
</evidence>
<accession>S4NY90</accession>
<protein>
    <submittedName>
        <fullName evidence="1">Uncharacterized protein</fullName>
    </submittedName>
</protein>
<organism evidence="1">
    <name type="scientific">Pararge aegeria</name>
    <name type="common">speckled wood butterfly</name>
    <dbReference type="NCBI Taxonomy" id="116150"/>
    <lineage>
        <taxon>Eukaryota</taxon>
        <taxon>Metazoa</taxon>
        <taxon>Ecdysozoa</taxon>
        <taxon>Arthropoda</taxon>
        <taxon>Hexapoda</taxon>
        <taxon>Insecta</taxon>
        <taxon>Pterygota</taxon>
        <taxon>Neoptera</taxon>
        <taxon>Endopterygota</taxon>
        <taxon>Lepidoptera</taxon>
        <taxon>Glossata</taxon>
        <taxon>Ditrysia</taxon>
        <taxon>Papilionoidea</taxon>
        <taxon>Nymphalidae</taxon>
        <taxon>Satyrinae</taxon>
        <taxon>Satyrini</taxon>
        <taxon>Parargina</taxon>
        <taxon>Pararge</taxon>
    </lineage>
</organism>
<reference evidence="1" key="2">
    <citation type="submission" date="2013-05" db="EMBL/GenBank/DDBJ databases">
        <authorList>
            <person name="Carter J.-M."/>
            <person name="Baker S.C."/>
            <person name="Pink R."/>
            <person name="Carter D.R.F."/>
            <person name="Collins A."/>
            <person name="Tomlin J."/>
            <person name="Gibbs M."/>
            <person name="Breuker C.J."/>
        </authorList>
    </citation>
    <scope>NUCLEOTIDE SEQUENCE</scope>
    <source>
        <tissue evidence="1">Ovary</tissue>
    </source>
</reference>
<dbReference type="RefSeq" id="XP_039760750.1">
    <property type="nucleotide sequence ID" value="XM_039904816.1"/>
</dbReference>
<name>S4NY90_9NEOP</name>
<dbReference type="AlphaFoldDB" id="S4NY90"/>
<reference evidence="1" key="1">
    <citation type="journal article" date="2013" name="BMC Genomics">
        <title>Unscrambling butterfly oogenesis.</title>
        <authorList>
            <person name="Carter J.M."/>
            <person name="Baker S.C."/>
            <person name="Pink R."/>
            <person name="Carter D.R."/>
            <person name="Collins A."/>
            <person name="Tomlin J."/>
            <person name="Gibbs M."/>
            <person name="Breuker C.J."/>
        </authorList>
    </citation>
    <scope>NUCLEOTIDE SEQUENCE</scope>
    <source>
        <tissue evidence="1">Ovary</tissue>
    </source>
</reference>
<proteinExistence type="predicted"/>
<sequence>MNIGELQVNFLIKASSVVSRIQKNETQKILRSLYLLRCNQLAGTGRLPLKQFSCDSRCPHCFIEWTEDTERKVTPIKLSKRQRRRIRVNGKKKNSVNKDFLLHSNNMENVCSFCGHTTKSTIIKPSDTYNKMKEEKPCIETPMILEKQNKKETKQSNVRIHKLNVYCETKEAFSLSKQNNTLPRLIKETPKIIKNSKKKKDKFAGLCRTAVTAALKLKQDKDKQNKLNLFLKPSTSTV</sequence>
<dbReference type="GeneID" id="120634317"/>
<dbReference type="EMBL" id="GAIX01013895">
    <property type="protein sequence ID" value="JAA78665.1"/>
    <property type="molecule type" value="Transcribed_RNA"/>
</dbReference>